<dbReference type="InterPro" id="IPR007402">
    <property type="entry name" value="DUF455"/>
</dbReference>
<accession>A0A3B1DBJ0</accession>
<dbReference type="InterPro" id="IPR009078">
    <property type="entry name" value="Ferritin-like_SF"/>
</dbReference>
<dbReference type="PANTHER" id="PTHR42782">
    <property type="entry name" value="SI:CH73-314G15.3"/>
    <property type="match status" value="1"/>
</dbReference>
<dbReference type="EMBL" id="UOGL01000352">
    <property type="protein sequence ID" value="VAX39649.1"/>
    <property type="molecule type" value="Genomic_DNA"/>
</dbReference>
<dbReference type="AlphaFoldDB" id="A0A3B1DBJ0"/>
<protein>
    <submittedName>
        <fullName evidence="1">FIG00005326: uncharacterized protein</fullName>
    </submittedName>
</protein>
<name>A0A3B1DBJ0_9ZZZZ</name>
<gene>
    <name evidence="1" type="ORF">MNBD_PLANCTO02-1558</name>
</gene>
<dbReference type="SUPFAM" id="SSF47240">
    <property type="entry name" value="Ferritin-like"/>
    <property type="match status" value="1"/>
</dbReference>
<proteinExistence type="predicted"/>
<sequence>MEIKAFAKRVLLSETLEEKLKNIDLPITDESPGSALIVDEPGRPDDLKFAAPRKAPAMPKPSSFQEAHCLATAHHIMANHELQALEIMARVLLAFPETPTEFRQGMISIMHDEQRHTQLHANISATLGIPFGQLPVNCYIWKKSSVFENILDYLACLPLLFEGCNLDHTLEFENYFSDVDATQSAKIMRTIHNDEIRHVAFGWHWLNELKPPELSMWDAWVSHLKWPLRPSKAAGDNFNLQPRLEAGMTREFIERLQQAIENDEEIGPQT</sequence>
<reference evidence="1" key="1">
    <citation type="submission" date="2018-06" db="EMBL/GenBank/DDBJ databases">
        <authorList>
            <person name="Zhirakovskaya E."/>
        </authorList>
    </citation>
    <scope>NUCLEOTIDE SEQUENCE</scope>
</reference>
<organism evidence="1">
    <name type="scientific">hydrothermal vent metagenome</name>
    <dbReference type="NCBI Taxonomy" id="652676"/>
    <lineage>
        <taxon>unclassified sequences</taxon>
        <taxon>metagenomes</taxon>
        <taxon>ecological metagenomes</taxon>
    </lineage>
</organism>
<dbReference type="CDD" id="cd00657">
    <property type="entry name" value="Ferritin_like"/>
    <property type="match status" value="1"/>
</dbReference>
<dbReference type="PANTHER" id="PTHR42782:SF2">
    <property type="entry name" value="3-OXOACYL-[ACYL-CARRIER-PROTEIN] SYNTHASE-LIKE PROTEIN"/>
    <property type="match status" value="1"/>
</dbReference>
<dbReference type="Pfam" id="PF04305">
    <property type="entry name" value="DUF455"/>
    <property type="match status" value="1"/>
</dbReference>
<evidence type="ECO:0000313" key="1">
    <source>
        <dbReference type="EMBL" id="VAX39649.1"/>
    </source>
</evidence>